<keyword evidence="13 15" id="KW-0368">Histidine biosynthesis</keyword>
<dbReference type="Pfam" id="PF01502">
    <property type="entry name" value="PRA-CH"/>
    <property type="match status" value="1"/>
</dbReference>
<dbReference type="GO" id="GO:0004636">
    <property type="term" value="F:phosphoribosyl-ATP diphosphatase activity"/>
    <property type="evidence" value="ECO:0007669"/>
    <property type="project" value="UniProtKB-EC"/>
</dbReference>
<gene>
    <name evidence="15 17" type="primary">hisIE</name>
    <name evidence="15" type="synonym">hisI</name>
    <name evidence="17" type="ORF">LGH70_05395</name>
</gene>
<protein>
    <recommendedName>
        <fullName evidence="15">Histidine biosynthesis bifunctional protein HisIE</fullName>
    </recommendedName>
    <domain>
        <recommendedName>
            <fullName evidence="15">Phosphoribosyl-AMP cyclohydrolase</fullName>
            <shortName evidence="15">PRA-CH</shortName>
            <ecNumber evidence="15">3.5.4.19</ecNumber>
        </recommendedName>
    </domain>
    <domain>
        <recommendedName>
            <fullName evidence="15">Phosphoribosyl-ATP pyrophosphatase</fullName>
            <shortName evidence="15">PRA-PH</shortName>
            <ecNumber evidence="15">3.6.1.31</ecNumber>
        </recommendedName>
    </domain>
</protein>
<dbReference type="CDD" id="cd11534">
    <property type="entry name" value="NTP-PPase_HisIE_like"/>
    <property type="match status" value="1"/>
</dbReference>
<evidence type="ECO:0000256" key="1">
    <source>
        <dbReference type="ARBA" id="ARBA00000024"/>
    </source>
</evidence>
<evidence type="ECO:0000256" key="6">
    <source>
        <dbReference type="ARBA" id="ARBA00007731"/>
    </source>
</evidence>
<evidence type="ECO:0000256" key="13">
    <source>
        <dbReference type="ARBA" id="ARBA00023102"/>
    </source>
</evidence>
<comment type="caution">
    <text evidence="17">The sequence shown here is derived from an EMBL/GenBank/DDBJ whole genome shotgun (WGS) entry which is preliminary data.</text>
</comment>
<dbReference type="InterPro" id="IPR023019">
    <property type="entry name" value="His_synth_HisIE"/>
</dbReference>
<keyword evidence="11 15" id="KW-0378">Hydrolase</keyword>
<evidence type="ECO:0000256" key="8">
    <source>
        <dbReference type="ARBA" id="ARBA00022490"/>
    </source>
</evidence>
<keyword evidence="14 15" id="KW-0511">Multifunctional enzyme</keyword>
<evidence type="ECO:0000256" key="5">
    <source>
        <dbReference type="ARBA" id="ARBA00005204"/>
    </source>
</evidence>
<keyword evidence="18" id="KW-1185">Reference proteome</keyword>
<dbReference type="EC" id="3.6.1.31" evidence="15"/>
<comment type="pathway">
    <text evidence="4 15">Amino-acid biosynthesis; L-histidine biosynthesis; L-histidine from 5-phospho-alpha-D-ribose 1-diphosphate: step 3/9.</text>
</comment>
<keyword evidence="10 15" id="KW-0547">Nucleotide-binding</keyword>
<feature type="domain" description="Phosphoribosyl-AMP cyclohydrolase" evidence="16">
    <location>
        <begin position="45"/>
        <end position="118"/>
    </location>
</feature>
<dbReference type="NCBIfam" id="TIGR03188">
    <property type="entry name" value="histidine_hisI"/>
    <property type="match status" value="1"/>
</dbReference>
<sequence length="233" mass="25727">MYALIILHNSTEAPSTTRMELDFKKMPDGLIPAVVQDAATGQVLMLGYVNEEAWEKTRTESRVTFYSRSKSRLWTKGETSGNFLQVVSLHPDCDNDAVLIRAIPDGPTCHRGTTSCFEQPEQRALPTPPVGFLAELERLVQRRYTHPEEDPKSYTASLFRKGMPKIAQKVGEEAVETVIDAVAGNRAGLPGEAADLLYHLLVLLTAAGLTLEEVVAVLRQRHSTISAGTRRPE</sequence>
<dbReference type="NCBIfam" id="NF000768">
    <property type="entry name" value="PRK00051.1"/>
    <property type="match status" value="1"/>
</dbReference>
<dbReference type="Gene3D" id="1.10.287.1080">
    <property type="entry name" value="MazG-like"/>
    <property type="match status" value="1"/>
</dbReference>
<comment type="catalytic activity">
    <reaction evidence="2 15">
        <text>1-(5-phospho-beta-D-ribosyl)-ATP + H2O = 1-(5-phospho-beta-D-ribosyl)-5'-AMP + diphosphate + H(+)</text>
        <dbReference type="Rhea" id="RHEA:22828"/>
        <dbReference type="ChEBI" id="CHEBI:15377"/>
        <dbReference type="ChEBI" id="CHEBI:15378"/>
        <dbReference type="ChEBI" id="CHEBI:33019"/>
        <dbReference type="ChEBI" id="CHEBI:59457"/>
        <dbReference type="ChEBI" id="CHEBI:73183"/>
        <dbReference type="EC" id="3.6.1.31"/>
    </reaction>
</comment>
<evidence type="ECO:0000256" key="2">
    <source>
        <dbReference type="ARBA" id="ARBA00001460"/>
    </source>
</evidence>
<feature type="region of interest" description="Phosphoribosyl-AMP cyclohydrolase" evidence="15">
    <location>
        <begin position="1"/>
        <end position="132"/>
    </location>
</feature>
<evidence type="ECO:0000256" key="14">
    <source>
        <dbReference type="ARBA" id="ARBA00023268"/>
    </source>
</evidence>
<feature type="region of interest" description="Phosphoribosyl-ATP pyrophosphohydrolase" evidence="15">
    <location>
        <begin position="133"/>
        <end position="233"/>
    </location>
</feature>
<dbReference type="InterPro" id="IPR021130">
    <property type="entry name" value="PRib-ATP_PPHydrolase-like"/>
</dbReference>
<evidence type="ECO:0000313" key="18">
    <source>
        <dbReference type="Proteomes" id="UP001165297"/>
    </source>
</evidence>
<organism evidence="17 18">
    <name type="scientific">Hymenobacter nitidus</name>
    <dbReference type="NCBI Taxonomy" id="2880929"/>
    <lineage>
        <taxon>Bacteria</taxon>
        <taxon>Pseudomonadati</taxon>
        <taxon>Bacteroidota</taxon>
        <taxon>Cytophagia</taxon>
        <taxon>Cytophagales</taxon>
        <taxon>Hymenobacteraceae</taxon>
        <taxon>Hymenobacter</taxon>
    </lineage>
</organism>
<comment type="subcellular location">
    <subcellularLocation>
        <location evidence="3 15">Cytoplasm</location>
    </subcellularLocation>
</comment>
<dbReference type="InterPro" id="IPR008179">
    <property type="entry name" value="HisE"/>
</dbReference>
<comment type="similarity">
    <text evidence="6 15">In the C-terminal section; belongs to the PRA-PH family.</text>
</comment>
<dbReference type="PANTHER" id="PTHR42945">
    <property type="entry name" value="HISTIDINE BIOSYNTHESIS BIFUNCTIONAL PROTEIN"/>
    <property type="match status" value="1"/>
</dbReference>
<keyword evidence="12 15" id="KW-0067">ATP-binding</keyword>
<dbReference type="Gene3D" id="3.10.20.810">
    <property type="entry name" value="Phosphoribosyl-AMP cyclohydrolase"/>
    <property type="match status" value="1"/>
</dbReference>
<dbReference type="EC" id="3.5.4.19" evidence="15"/>
<evidence type="ECO:0000256" key="7">
    <source>
        <dbReference type="ARBA" id="ARBA00008299"/>
    </source>
</evidence>
<evidence type="ECO:0000256" key="10">
    <source>
        <dbReference type="ARBA" id="ARBA00022741"/>
    </source>
</evidence>
<dbReference type="Pfam" id="PF01503">
    <property type="entry name" value="PRA-PH"/>
    <property type="match status" value="1"/>
</dbReference>
<evidence type="ECO:0000256" key="15">
    <source>
        <dbReference type="HAMAP-Rule" id="MF_01019"/>
    </source>
</evidence>
<dbReference type="InterPro" id="IPR002496">
    <property type="entry name" value="PRib_AMP_CycHydrolase_dom"/>
</dbReference>
<evidence type="ECO:0000313" key="17">
    <source>
        <dbReference type="EMBL" id="MCB2377005.1"/>
    </source>
</evidence>
<evidence type="ECO:0000259" key="16">
    <source>
        <dbReference type="Pfam" id="PF01502"/>
    </source>
</evidence>
<evidence type="ECO:0000256" key="12">
    <source>
        <dbReference type="ARBA" id="ARBA00022840"/>
    </source>
</evidence>
<proteinExistence type="inferred from homology"/>
<dbReference type="SUPFAM" id="SSF101386">
    <property type="entry name" value="all-alpha NTP pyrophosphatases"/>
    <property type="match status" value="1"/>
</dbReference>
<comment type="catalytic activity">
    <reaction evidence="1 15">
        <text>1-(5-phospho-beta-D-ribosyl)-5'-AMP + H2O = 1-(5-phospho-beta-D-ribosyl)-5-[(5-phospho-beta-D-ribosylamino)methylideneamino]imidazole-4-carboxamide</text>
        <dbReference type="Rhea" id="RHEA:20049"/>
        <dbReference type="ChEBI" id="CHEBI:15377"/>
        <dbReference type="ChEBI" id="CHEBI:58435"/>
        <dbReference type="ChEBI" id="CHEBI:59457"/>
        <dbReference type="EC" id="3.5.4.19"/>
    </reaction>
</comment>
<dbReference type="GO" id="GO:0004635">
    <property type="term" value="F:phosphoribosyl-AMP cyclohydrolase activity"/>
    <property type="evidence" value="ECO:0007669"/>
    <property type="project" value="UniProtKB-EC"/>
</dbReference>
<evidence type="ECO:0000256" key="3">
    <source>
        <dbReference type="ARBA" id="ARBA00004496"/>
    </source>
</evidence>
<evidence type="ECO:0000256" key="4">
    <source>
        <dbReference type="ARBA" id="ARBA00005169"/>
    </source>
</evidence>
<name>A0ABS8A9D5_9BACT</name>
<reference evidence="17" key="1">
    <citation type="submission" date="2021-10" db="EMBL/GenBank/DDBJ databases">
        <authorList>
            <person name="Dean J.D."/>
            <person name="Kim M.K."/>
            <person name="Newey C.N."/>
            <person name="Stoker T.S."/>
            <person name="Thompson D.W."/>
            <person name="Grose J.H."/>
        </authorList>
    </citation>
    <scope>NUCLEOTIDE SEQUENCE</scope>
    <source>
        <strain evidence="17">BT635</strain>
    </source>
</reference>
<dbReference type="NCBIfam" id="NF002747">
    <property type="entry name" value="PRK02759.1"/>
    <property type="match status" value="1"/>
</dbReference>
<accession>A0ABS8A9D5</accession>
<dbReference type="HAMAP" id="MF_01019">
    <property type="entry name" value="HisIE"/>
    <property type="match status" value="1"/>
</dbReference>
<dbReference type="SUPFAM" id="SSF141734">
    <property type="entry name" value="HisI-like"/>
    <property type="match status" value="1"/>
</dbReference>
<dbReference type="PANTHER" id="PTHR42945:SF9">
    <property type="entry name" value="HISTIDINE BIOSYNTHESIS BIFUNCTIONAL PROTEIN HISIE"/>
    <property type="match status" value="1"/>
</dbReference>
<dbReference type="HAMAP" id="MF_01020">
    <property type="entry name" value="HisE"/>
    <property type="match status" value="1"/>
</dbReference>
<dbReference type="Proteomes" id="UP001165297">
    <property type="component" value="Unassembled WGS sequence"/>
</dbReference>
<comment type="pathway">
    <text evidence="5 15">Amino-acid biosynthesis; L-histidine biosynthesis; L-histidine from 5-phospho-alpha-D-ribose 1-diphosphate: step 2/9.</text>
</comment>
<evidence type="ECO:0000256" key="9">
    <source>
        <dbReference type="ARBA" id="ARBA00022605"/>
    </source>
</evidence>
<dbReference type="InterPro" id="IPR038019">
    <property type="entry name" value="PRib_AMP_CycHydrolase_sf"/>
</dbReference>
<evidence type="ECO:0000256" key="11">
    <source>
        <dbReference type="ARBA" id="ARBA00022801"/>
    </source>
</evidence>
<comment type="similarity">
    <text evidence="7 15">In the N-terminal section; belongs to the PRA-CH family.</text>
</comment>
<keyword evidence="9 15" id="KW-0028">Amino-acid biosynthesis</keyword>
<keyword evidence="8 15" id="KW-0963">Cytoplasm</keyword>
<dbReference type="EMBL" id="JAJADQ010000002">
    <property type="protein sequence ID" value="MCB2377005.1"/>
    <property type="molecule type" value="Genomic_DNA"/>
</dbReference>